<dbReference type="AlphaFoldDB" id="A0A1L9PAQ5"/>
<evidence type="ECO:0000313" key="2">
    <source>
        <dbReference type="EMBL" id="OJI98609.1"/>
    </source>
</evidence>
<keyword evidence="3" id="KW-1185">Reference proteome</keyword>
<dbReference type="Gene3D" id="3.40.50.150">
    <property type="entry name" value="Vaccinia Virus protein VP39"/>
    <property type="match status" value="1"/>
</dbReference>
<gene>
    <name evidence="2" type="ORF">ASPVEDRAFT_50280</name>
</gene>
<evidence type="ECO:0008006" key="4">
    <source>
        <dbReference type="Google" id="ProtNLM"/>
    </source>
</evidence>
<evidence type="ECO:0000256" key="1">
    <source>
        <dbReference type="SAM" id="MobiDB-lite"/>
    </source>
</evidence>
<name>A0A1L9PAQ5_ASPVE</name>
<dbReference type="Proteomes" id="UP000184073">
    <property type="component" value="Unassembled WGS sequence"/>
</dbReference>
<dbReference type="CDD" id="cd02440">
    <property type="entry name" value="AdoMet_MTases"/>
    <property type="match status" value="1"/>
</dbReference>
<dbReference type="GeneID" id="63729796"/>
<sequence length="1045" mass="119639">MPRSTRTTGGRHPEPSREYDTQSLTASVTEYPIENGRTYHRYHEGSYVYPNDERELDRLDMQHHICKMLMGGRLFFAPLINPQLILDIGTGSGIWPIEIAPFFPHAQITGTDLSPCQPNEVPENVHFIVDDITEDEWLWDRNSIDFIHTGHLSGALPSYKDLIRKMYRHLKPGGWAEIHEFDTMVKSDDGTLPPLDESNFSTYPFQDWLDLQIQSGHATDPPRQFRVAHRLARGMRELGFVDVQERIFKAPVNPWHSDPHLRSVGQWMETNILEALSGWSYKPLLMLGWSKPEIEVFLVNVRRSVQDRSVHAYFNFHTYAYRHTAITSSTPLIDHVWISEELLASTFRRFASGQRRYESRVPGPLEARRRLAKRRNTGLASVAGSGPMDDIACLFGRNGKEHMKWTKPGRSLDYQFASPNPPAAPVSLYNENLDAFNAENPLQAWPGIRGQPEKPTREQFFGEQLREYETASALKDAIREMDIDLRQEPSYSRLLLDHFISQSGRRKGTINELILFLEDPHLNIPGARNYIGAIEHYASRRARLSKQHAVFDAVTRALELGTVPAEEIHAIIISLSDLGRTKKSAKANDEKLLTRLYRQMWEAIGECDIYGHQHLDERIVDTWLSVLLENGTADDFILAKDILLATNHDVPTDSWLAKFLARWLHDPRSSRLGFDGEHVIELLRPFHPDLVSSSILCVTEALFSSEKTHFLKRWESCLARLPDPLAIASSRVWTHIRVYHDGTSHLPPMSPRHRIIQRLWVLYTMNGGTVGNSGSDVSSPTMKSLYRMYDTARGDDGIEDLWSSLTKDIHDLNIQFDLEAMADELRTGKSMSDAARYTLQKFESSPLSFPNMFADIHVFNAARRVFFHNLEKMVREVDVASPTFRNYATHTARTGDTYHVWTLIRFLRSHTPLKIALSMSWHPPDPADKSLIRDQLNPRTTSEPDPHASLELIHALAAAFACSEQLSPRRAFQLVHWLYVFLYKHGAPVRPPLARALYHAGVIRYRREKSHVSVGQFEYIWNIVEQAEGPEVVRALKARTFDDSD</sequence>
<evidence type="ECO:0000313" key="3">
    <source>
        <dbReference type="Proteomes" id="UP000184073"/>
    </source>
</evidence>
<dbReference type="Pfam" id="PF13489">
    <property type="entry name" value="Methyltransf_23"/>
    <property type="match status" value="1"/>
</dbReference>
<dbReference type="SUPFAM" id="SSF53335">
    <property type="entry name" value="S-adenosyl-L-methionine-dependent methyltransferases"/>
    <property type="match status" value="1"/>
</dbReference>
<dbReference type="OrthoDB" id="2013972at2759"/>
<accession>A0A1L9PAQ5</accession>
<organism evidence="2 3">
    <name type="scientific">Aspergillus versicolor CBS 583.65</name>
    <dbReference type="NCBI Taxonomy" id="1036611"/>
    <lineage>
        <taxon>Eukaryota</taxon>
        <taxon>Fungi</taxon>
        <taxon>Dikarya</taxon>
        <taxon>Ascomycota</taxon>
        <taxon>Pezizomycotina</taxon>
        <taxon>Eurotiomycetes</taxon>
        <taxon>Eurotiomycetidae</taxon>
        <taxon>Eurotiales</taxon>
        <taxon>Aspergillaceae</taxon>
        <taxon>Aspergillus</taxon>
        <taxon>Aspergillus subgen. Nidulantes</taxon>
    </lineage>
</organism>
<feature type="region of interest" description="Disordered" evidence="1">
    <location>
        <begin position="1"/>
        <end position="23"/>
    </location>
</feature>
<dbReference type="GO" id="GO:0008168">
    <property type="term" value="F:methyltransferase activity"/>
    <property type="evidence" value="ECO:0007669"/>
    <property type="project" value="TreeGrafter"/>
</dbReference>
<dbReference type="InterPro" id="IPR029063">
    <property type="entry name" value="SAM-dependent_MTases_sf"/>
</dbReference>
<dbReference type="EMBL" id="KV878126">
    <property type="protein sequence ID" value="OJI98609.1"/>
    <property type="molecule type" value="Genomic_DNA"/>
</dbReference>
<dbReference type="RefSeq" id="XP_040664372.1">
    <property type="nucleotide sequence ID" value="XM_040814285.1"/>
</dbReference>
<reference evidence="3" key="1">
    <citation type="journal article" date="2017" name="Genome Biol.">
        <title>Comparative genomics reveals high biological diversity and specific adaptations in the industrially and medically important fungal genus Aspergillus.</title>
        <authorList>
            <person name="de Vries R.P."/>
            <person name="Riley R."/>
            <person name="Wiebenga A."/>
            <person name="Aguilar-Osorio G."/>
            <person name="Amillis S."/>
            <person name="Uchima C.A."/>
            <person name="Anderluh G."/>
            <person name="Asadollahi M."/>
            <person name="Askin M."/>
            <person name="Barry K."/>
            <person name="Battaglia E."/>
            <person name="Bayram O."/>
            <person name="Benocci T."/>
            <person name="Braus-Stromeyer S.A."/>
            <person name="Caldana C."/>
            <person name="Canovas D."/>
            <person name="Cerqueira G.C."/>
            <person name="Chen F."/>
            <person name="Chen W."/>
            <person name="Choi C."/>
            <person name="Clum A."/>
            <person name="Dos Santos R.A."/>
            <person name="Damasio A.R."/>
            <person name="Diallinas G."/>
            <person name="Emri T."/>
            <person name="Fekete E."/>
            <person name="Flipphi M."/>
            <person name="Freyberg S."/>
            <person name="Gallo A."/>
            <person name="Gournas C."/>
            <person name="Habgood R."/>
            <person name="Hainaut M."/>
            <person name="Harispe M.L."/>
            <person name="Henrissat B."/>
            <person name="Hilden K.S."/>
            <person name="Hope R."/>
            <person name="Hossain A."/>
            <person name="Karabika E."/>
            <person name="Karaffa L."/>
            <person name="Karanyi Z."/>
            <person name="Krasevec N."/>
            <person name="Kuo A."/>
            <person name="Kusch H."/>
            <person name="LaButti K."/>
            <person name="Lagendijk E.L."/>
            <person name="Lapidus A."/>
            <person name="Levasseur A."/>
            <person name="Lindquist E."/>
            <person name="Lipzen A."/>
            <person name="Logrieco A.F."/>
            <person name="MacCabe A."/>
            <person name="Maekelae M.R."/>
            <person name="Malavazi I."/>
            <person name="Melin P."/>
            <person name="Meyer V."/>
            <person name="Mielnichuk N."/>
            <person name="Miskei M."/>
            <person name="Molnar A.P."/>
            <person name="Mule G."/>
            <person name="Ngan C.Y."/>
            <person name="Orejas M."/>
            <person name="Orosz E."/>
            <person name="Ouedraogo J.P."/>
            <person name="Overkamp K.M."/>
            <person name="Park H.-S."/>
            <person name="Perrone G."/>
            <person name="Piumi F."/>
            <person name="Punt P.J."/>
            <person name="Ram A.F."/>
            <person name="Ramon A."/>
            <person name="Rauscher S."/>
            <person name="Record E."/>
            <person name="Riano-Pachon D.M."/>
            <person name="Robert V."/>
            <person name="Roehrig J."/>
            <person name="Ruller R."/>
            <person name="Salamov A."/>
            <person name="Salih N.S."/>
            <person name="Samson R.A."/>
            <person name="Sandor E."/>
            <person name="Sanguinetti M."/>
            <person name="Schuetze T."/>
            <person name="Sepcic K."/>
            <person name="Shelest E."/>
            <person name="Sherlock G."/>
            <person name="Sophianopoulou V."/>
            <person name="Squina F.M."/>
            <person name="Sun H."/>
            <person name="Susca A."/>
            <person name="Todd R.B."/>
            <person name="Tsang A."/>
            <person name="Unkles S.E."/>
            <person name="van de Wiele N."/>
            <person name="van Rossen-Uffink D."/>
            <person name="Oliveira J.V."/>
            <person name="Vesth T.C."/>
            <person name="Visser J."/>
            <person name="Yu J.-H."/>
            <person name="Zhou M."/>
            <person name="Andersen M.R."/>
            <person name="Archer D.B."/>
            <person name="Baker S.E."/>
            <person name="Benoit I."/>
            <person name="Brakhage A.A."/>
            <person name="Braus G.H."/>
            <person name="Fischer R."/>
            <person name="Frisvad J.C."/>
            <person name="Goldman G.H."/>
            <person name="Houbraken J."/>
            <person name="Oakley B."/>
            <person name="Pocsi I."/>
            <person name="Scazzocchio C."/>
            <person name="Seiboth B."/>
            <person name="vanKuyk P.A."/>
            <person name="Wortman J."/>
            <person name="Dyer P.S."/>
            <person name="Grigoriev I.V."/>
        </authorList>
    </citation>
    <scope>NUCLEOTIDE SEQUENCE [LARGE SCALE GENOMIC DNA]</scope>
    <source>
        <strain evidence="3">CBS 583.65</strain>
    </source>
</reference>
<proteinExistence type="predicted"/>
<dbReference type="STRING" id="1036611.A0A1L9PAQ5"/>
<dbReference type="PANTHER" id="PTHR43591">
    <property type="entry name" value="METHYLTRANSFERASE"/>
    <property type="match status" value="1"/>
</dbReference>
<protein>
    <recommendedName>
        <fullName evidence="4">Methyltransferase domain-containing protein</fullName>
    </recommendedName>
</protein>
<dbReference type="VEuPathDB" id="FungiDB:ASPVEDRAFT_50280"/>
<feature type="compositionally biased region" description="Basic and acidic residues" evidence="1">
    <location>
        <begin position="11"/>
        <end position="20"/>
    </location>
</feature>
<dbReference type="PANTHER" id="PTHR43591:SF10">
    <property type="entry name" value="ABC TRANSMEMBRANE TYPE-1 DOMAIN-CONTAINING PROTEIN-RELATED"/>
    <property type="match status" value="1"/>
</dbReference>